<accession>A0A6M3ISP6</accession>
<sequence>MTDTETKPRFSFEISESQQSRANKLLATYGLRKAVFGVVLDDILDLIEKHGQVIIGVLLDGQAKPREILPTLNKAERKGKA</sequence>
<dbReference type="EMBL" id="MT142111">
    <property type="protein sequence ID" value="QJA74642.1"/>
    <property type="molecule type" value="Genomic_DNA"/>
</dbReference>
<evidence type="ECO:0000313" key="2">
    <source>
        <dbReference type="EMBL" id="QJA74642.1"/>
    </source>
</evidence>
<proteinExistence type="predicted"/>
<gene>
    <name evidence="2" type="ORF">MM415A01956_0010</name>
    <name evidence="1" type="ORF">MM415B01114_0033</name>
</gene>
<dbReference type="AlphaFoldDB" id="A0A6M3ISP6"/>
<name>A0A6M3ISP6_9ZZZZ</name>
<evidence type="ECO:0000313" key="1">
    <source>
        <dbReference type="EMBL" id="QJA60483.1"/>
    </source>
</evidence>
<reference evidence="1" key="1">
    <citation type="submission" date="2020-03" db="EMBL/GenBank/DDBJ databases">
        <title>The deep terrestrial virosphere.</title>
        <authorList>
            <person name="Holmfeldt K."/>
            <person name="Nilsson E."/>
            <person name="Simone D."/>
            <person name="Lopez-Fernandez M."/>
            <person name="Wu X."/>
            <person name="de Brujin I."/>
            <person name="Lundin D."/>
            <person name="Andersson A."/>
            <person name="Bertilsson S."/>
            <person name="Dopson M."/>
        </authorList>
    </citation>
    <scope>NUCLEOTIDE SEQUENCE</scope>
    <source>
        <strain evidence="2">MM415A01956</strain>
        <strain evidence="1">MM415B01114</strain>
    </source>
</reference>
<organism evidence="1">
    <name type="scientific">viral metagenome</name>
    <dbReference type="NCBI Taxonomy" id="1070528"/>
    <lineage>
        <taxon>unclassified sequences</taxon>
        <taxon>metagenomes</taxon>
        <taxon>organismal metagenomes</taxon>
    </lineage>
</organism>
<protein>
    <submittedName>
        <fullName evidence="1">Uncharacterized protein</fullName>
    </submittedName>
</protein>
<dbReference type="EMBL" id="MT141410">
    <property type="protein sequence ID" value="QJA60483.1"/>
    <property type="molecule type" value="Genomic_DNA"/>
</dbReference>